<dbReference type="Pfam" id="PF21983">
    <property type="entry name" value="NikA-like"/>
    <property type="match status" value="1"/>
</dbReference>
<sequence length="176" mass="19106">MAFFTLRLSDDLAARFDAAAEAAGGRSAALRALILRACGKDGFEAVPPASDRRALKRIELRFTEAELAQIDAQAGARGLRRSDWIAATVRARLGAAGPPPRDVQSALIDAWRQIKRIGINLNQAVHAVNSAVMEGSRLDLAREAARIEQFRDEVIEQQAAIGRALDGDLSYWRGAE</sequence>
<protein>
    <recommendedName>
        <fullName evidence="3">Plasmid mobilization relaxosome protein MobC</fullName>
    </recommendedName>
</protein>
<gene>
    <name evidence="1" type="ORF">FHS31_002968</name>
</gene>
<evidence type="ECO:0000313" key="1">
    <source>
        <dbReference type="EMBL" id="NIJ09336.1"/>
    </source>
</evidence>
<evidence type="ECO:0008006" key="3">
    <source>
        <dbReference type="Google" id="ProtNLM"/>
    </source>
</evidence>
<dbReference type="InterPro" id="IPR053842">
    <property type="entry name" value="NikA-like"/>
</dbReference>
<dbReference type="RefSeq" id="WP_167074874.1">
    <property type="nucleotide sequence ID" value="NZ_JAAOZC010000010.1"/>
</dbReference>
<keyword evidence="2" id="KW-1185">Reference proteome</keyword>
<organism evidence="1 2">
    <name type="scientific">Sphingomonas vulcanisoli</name>
    <dbReference type="NCBI Taxonomy" id="1658060"/>
    <lineage>
        <taxon>Bacteria</taxon>
        <taxon>Pseudomonadati</taxon>
        <taxon>Pseudomonadota</taxon>
        <taxon>Alphaproteobacteria</taxon>
        <taxon>Sphingomonadales</taxon>
        <taxon>Sphingomonadaceae</taxon>
        <taxon>Sphingomonas</taxon>
    </lineage>
</organism>
<comment type="caution">
    <text evidence="1">The sequence shown here is derived from an EMBL/GenBank/DDBJ whole genome shotgun (WGS) entry which is preliminary data.</text>
</comment>
<accession>A0ABX0TV59</accession>
<dbReference type="Proteomes" id="UP000727456">
    <property type="component" value="Unassembled WGS sequence"/>
</dbReference>
<evidence type="ECO:0000313" key="2">
    <source>
        <dbReference type="Proteomes" id="UP000727456"/>
    </source>
</evidence>
<dbReference type="EMBL" id="JAAOZC010000010">
    <property type="protein sequence ID" value="NIJ09336.1"/>
    <property type="molecule type" value="Genomic_DNA"/>
</dbReference>
<reference evidence="1 2" key="1">
    <citation type="submission" date="2020-03" db="EMBL/GenBank/DDBJ databases">
        <title>Genomic Encyclopedia of Type Strains, Phase III (KMG-III): the genomes of soil and plant-associated and newly described type strains.</title>
        <authorList>
            <person name="Whitman W."/>
        </authorList>
    </citation>
    <scope>NUCLEOTIDE SEQUENCE [LARGE SCALE GENOMIC DNA]</scope>
    <source>
        <strain evidence="1 2">CECT 8804</strain>
    </source>
</reference>
<name>A0ABX0TV59_9SPHN</name>
<proteinExistence type="predicted"/>